<accession>A0ABV9DES5</accession>
<keyword evidence="1 3" id="KW-0732">Signal</keyword>
<name>A0ABV9DES5_9MICO</name>
<dbReference type="Gene3D" id="2.60.120.200">
    <property type="match status" value="1"/>
</dbReference>
<dbReference type="InterPro" id="IPR046780">
    <property type="entry name" value="aBig_2"/>
</dbReference>
<evidence type="ECO:0000313" key="5">
    <source>
        <dbReference type="EMBL" id="MFC4556568.1"/>
    </source>
</evidence>
<dbReference type="Pfam" id="PF12733">
    <property type="entry name" value="Cadherin-like"/>
    <property type="match status" value="1"/>
</dbReference>
<dbReference type="Pfam" id="PF20578">
    <property type="entry name" value="aBig_2"/>
    <property type="match status" value="1"/>
</dbReference>
<dbReference type="InterPro" id="IPR025883">
    <property type="entry name" value="Cadherin-like_domain"/>
</dbReference>
<dbReference type="InterPro" id="IPR006558">
    <property type="entry name" value="LamG-like"/>
</dbReference>
<dbReference type="Pfam" id="PF13385">
    <property type="entry name" value="Laminin_G_3"/>
    <property type="match status" value="1"/>
</dbReference>
<evidence type="ECO:0000259" key="4">
    <source>
        <dbReference type="SMART" id="SM00560"/>
    </source>
</evidence>
<gene>
    <name evidence="5" type="ORF">ACFO3F_15080</name>
</gene>
<proteinExistence type="predicted"/>
<dbReference type="InterPro" id="IPR046544">
    <property type="entry name" value="GH146_SB_dom"/>
</dbReference>
<sequence>MARRGVRLVQRGSAVLLATLLAASGVGLAASPSIADSPVPGEAVLDLPFDGTLTDASSYANPVAVRPGGTARYTAGVSGQAIELNGSTALNLGTGAHLQPQDLTLSFWFRPSADMGTGEQVVAWNKTTYNSDGWYLSSENNNRPLALSIGPSDGQPYKVSVRTSRATFFPTNQWTHVVVVYDSETKDVAIYRNGVKQVTAVDYAPGGAATGVLGSESTSMKTLGFNGPQYNGAFLRGALDEYVLHDAVATTSDVVGLYREHVPSFDPAAVAQSDLDALSLPATAVTDTVALPARGAAGSEVTWAADSPHFVVGDDGVARITRPAGEAVDVTVTATATYGGSGPVSRTFVVTIPSVAGTSVYLESTELADVDVHDPYLANLAELNVEYLLSLDPAKFLYSWYVQAGLTPPTATGYGGWERTSGTRFQGHFFGHYMTALAQAYATEADPAVRQQLLDKLTVAVDGLAEVQAAYALRDPANAGYVAPFSTSVLPGGGNGLLVPFYNLHKVLAGLLDAYAYAPADVGGTALEVASGFGSWVNAYAGRLPNPGDVLRIEYGGMNEALYELFSITHEPVHKRAAEYFDEVTLFRQLAAGNDVLSGLHANTTIPKLVGALKRYTVFTDDPALYATLTDAEKAELDMYRAAAENFWQIVVDHHTYANGGNSYSEHFHAPDTLHDRATSGVTSGYGENSTSEGCNEYNMLKLTHELFRITKDAKYADFYETAYLNAVVSTASPETAMVTYFQPMTAGYAKVFGNPLDEFWCDHGTGVEKLSMLGSSYYFTSPTAVYVTQFRSSTFTDEAHNMVLTQTADIPSEDTATFTVEALDGGAVAAGTTVRLRVPDWVAGAPTLRVNGTVVDIPAERGFIPVLVEAGDEISYTLPAEVAVVADTENPNWVAFTYGPVLLAAPVSYENVGASYQAGVLVRMSTPHKDVVDSIVVEDAQAWKADIAANLVRIEDGTKPNGTPIMRFALRGVDPAAAGLVFEPYYSLYDARYAMYLNVVELDSEEAQASILAGKERLREAEVTIDQLTSFDNNNSEAGKNVQSNRSSVGTFNGQQFRHAEARADAWFSYDMTVDPDLEHNYLCVRYYGGDNGRTFGVYLNDVLLKTERITNAGGATSWYVQCDEIPRSVLDDPLEKVDSSGNPVLDEDGNPVPVVRVRFQGTGASNVGGVFGLSIRSATSFGTEAELSALTFDVGTLTPALTSGVHDYTLTVPAGTEAVALSASPALPSGLVRVGGVLVDDTLPRTIPLTGDTTTIALTAYAQDHETSVAYTVTVVTEDEPTGPAVSVTADTRCVAGKVVTAARVTNDSATPVEAVVSTPHGTRTVTVGEDRSTSVTFSTRAAAVGAGEVSVTATADAMIGSTTATAPYAARTCR</sequence>
<evidence type="ECO:0000256" key="1">
    <source>
        <dbReference type="ARBA" id="ARBA00022729"/>
    </source>
</evidence>
<organism evidence="5 6">
    <name type="scientific">Georgenia faecalis</name>
    <dbReference type="NCBI Taxonomy" id="2483799"/>
    <lineage>
        <taxon>Bacteria</taxon>
        <taxon>Bacillati</taxon>
        <taxon>Actinomycetota</taxon>
        <taxon>Actinomycetes</taxon>
        <taxon>Micrococcales</taxon>
        <taxon>Bogoriellaceae</taxon>
        <taxon>Georgenia</taxon>
    </lineage>
</organism>
<comment type="caution">
    <text evidence="5">The sequence shown here is derived from an EMBL/GenBank/DDBJ whole genome shotgun (WGS) entry which is preliminary data.</text>
</comment>
<feature type="domain" description="LamG-like jellyroll fold" evidence="4">
    <location>
        <begin position="101"/>
        <end position="252"/>
    </location>
</feature>
<keyword evidence="6" id="KW-1185">Reference proteome</keyword>
<evidence type="ECO:0000313" key="6">
    <source>
        <dbReference type="Proteomes" id="UP001595955"/>
    </source>
</evidence>
<protein>
    <submittedName>
        <fullName evidence="5">Beta-L-arabinofuranosidase domain-containing protein</fullName>
    </submittedName>
</protein>
<dbReference type="Pfam" id="PF20736">
    <property type="entry name" value="Glyco_hydro127M"/>
    <property type="match status" value="1"/>
</dbReference>
<dbReference type="SUPFAM" id="SSF49899">
    <property type="entry name" value="Concanavalin A-like lectins/glucanases"/>
    <property type="match status" value="1"/>
</dbReference>
<dbReference type="InterPro" id="IPR049046">
    <property type="entry name" value="Beta-AFase-like_GH127_middle"/>
</dbReference>
<keyword evidence="2" id="KW-1015">Disulfide bond</keyword>
<evidence type="ECO:0000256" key="2">
    <source>
        <dbReference type="ARBA" id="ARBA00023157"/>
    </source>
</evidence>
<reference evidence="6" key="1">
    <citation type="journal article" date="2019" name="Int. J. Syst. Evol. Microbiol.">
        <title>The Global Catalogue of Microorganisms (GCM) 10K type strain sequencing project: providing services to taxonomists for standard genome sequencing and annotation.</title>
        <authorList>
            <consortium name="The Broad Institute Genomics Platform"/>
            <consortium name="The Broad Institute Genome Sequencing Center for Infectious Disease"/>
            <person name="Wu L."/>
            <person name="Ma J."/>
        </authorList>
    </citation>
    <scope>NUCLEOTIDE SEQUENCE [LARGE SCALE GENOMIC DNA]</scope>
    <source>
        <strain evidence="6">JCM 3369</strain>
    </source>
</reference>
<dbReference type="PANTHER" id="PTHR31151">
    <property type="entry name" value="PROLINE-TRNA LIGASE (DUF1680)"/>
    <property type="match status" value="1"/>
</dbReference>
<dbReference type="Pfam" id="PF20620">
    <property type="entry name" value="DUF6805"/>
    <property type="match status" value="1"/>
</dbReference>
<evidence type="ECO:0000256" key="3">
    <source>
        <dbReference type="SAM" id="SignalP"/>
    </source>
</evidence>
<dbReference type="PANTHER" id="PTHR31151:SF0">
    <property type="entry name" value="PROLINE-TRNA LIGASE (DUF1680)"/>
    <property type="match status" value="1"/>
</dbReference>
<feature type="chain" id="PRO_5045298391" evidence="3">
    <location>
        <begin position="30"/>
        <end position="1377"/>
    </location>
</feature>
<dbReference type="InterPro" id="IPR012878">
    <property type="entry name" value="Beta-AFase-like_GH127_cat"/>
</dbReference>
<dbReference type="InterPro" id="IPR013320">
    <property type="entry name" value="ConA-like_dom_sf"/>
</dbReference>
<feature type="signal peptide" evidence="3">
    <location>
        <begin position="1"/>
        <end position="29"/>
    </location>
</feature>
<dbReference type="EMBL" id="JBHSGF010000015">
    <property type="protein sequence ID" value="MFC4556568.1"/>
    <property type="molecule type" value="Genomic_DNA"/>
</dbReference>
<dbReference type="SMART" id="SM00560">
    <property type="entry name" value="LamGL"/>
    <property type="match status" value="1"/>
</dbReference>
<dbReference type="Pfam" id="PF07944">
    <property type="entry name" value="Beta-AFase-like_GH127_cat"/>
    <property type="match status" value="1"/>
</dbReference>
<dbReference type="RefSeq" id="WP_122825026.1">
    <property type="nucleotide sequence ID" value="NZ_CP033325.1"/>
</dbReference>
<dbReference type="Proteomes" id="UP001595955">
    <property type="component" value="Unassembled WGS sequence"/>
</dbReference>